<dbReference type="SMART" id="SM01040">
    <property type="entry name" value="Bro-N"/>
    <property type="match status" value="1"/>
</dbReference>
<dbReference type="Pfam" id="PF03374">
    <property type="entry name" value="ANT"/>
    <property type="match status" value="1"/>
</dbReference>
<evidence type="ECO:0000313" key="3">
    <source>
        <dbReference type="Proteomes" id="UP001595773"/>
    </source>
</evidence>
<evidence type="ECO:0000259" key="1">
    <source>
        <dbReference type="PROSITE" id="PS51750"/>
    </source>
</evidence>
<dbReference type="PANTHER" id="PTHR36180">
    <property type="entry name" value="DNA-BINDING PROTEIN-RELATED-RELATED"/>
    <property type="match status" value="1"/>
</dbReference>
<protein>
    <submittedName>
        <fullName evidence="2">Phage antirepressor</fullName>
    </submittedName>
</protein>
<dbReference type="Proteomes" id="UP001595773">
    <property type="component" value="Unassembled WGS sequence"/>
</dbReference>
<dbReference type="InterPro" id="IPR005039">
    <property type="entry name" value="Ant_C"/>
</dbReference>
<dbReference type="EMBL" id="JBHSCQ010000004">
    <property type="protein sequence ID" value="MFC4264594.1"/>
    <property type="molecule type" value="Genomic_DNA"/>
</dbReference>
<dbReference type="PANTHER" id="PTHR36180:SF2">
    <property type="entry name" value="BRO FAMILY PROTEIN"/>
    <property type="match status" value="1"/>
</dbReference>
<gene>
    <name evidence="2" type="ORF">ACFOW9_03155</name>
</gene>
<keyword evidence="3" id="KW-1185">Reference proteome</keyword>
<feature type="domain" description="Bro-N" evidence="1">
    <location>
        <begin position="1"/>
        <end position="103"/>
    </location>
</feature>
<reference evidence="3" key="1">
    <citation type="journal article" date="2019" name="Int. J. Syst. Evol. Microbiol.">
        <title>The Global Catalogue of Microorganisms (GCM) 10K type strain sequencing project: providing services to taxonomists for standard genome sequencing and annotation.</title>
        <authorList>
            <consortium name="The Broad Institute Genomics Platform"/>
            <consortium name="The Broad Institute Genome Sequencing Center for Infectious Disease"/>
            <person name="Wu L."/>
            <person name="Ma J."/>
        </authorList>
    </citation>
    <scope>NUCLEOTIDE SEQUENCE [LARGE SCALE GENOMIC DNA]</scope>
    <source>
        <strain evidence="3">CGMCC 1.10698</strain>
    </source>
</reference>
<dbReference type="PROSITE" id="PS51750">
    <property type="entry name" value="BRO_N"/>
    <property type="match status" value="1"/>
</dbReference>
<dbReference type="RefSeq" id="WP_230067767.1">
    <property type="nucleotide sequence ID" value="NZ_BAABLL010000001.1"/>
</dbReference>
<organism evidence="2 3">
    <name type="scientific">Arthrobacter cryoconiti</name>
    <dbReference type="NCBI Taxonomy" id="748907"/>
    <lineage>
        <taxon>Bacteria</taxon>
        <taxon>Bacillati</taxon>
        <taxon>Actinomycetota</taxon>
        <taxon>Actinomycetes</taxon>
        <taxon>Micrococcales</taxon>
        <taxon>Micrococcaceae</taxon>
        <taxon>Arthrobacter</taxon>
    </lineage>
</organism>
<dbReference type="InterPro" id="IPR003497">
    <property type="entry name" value="BRO_N_domain"/>
</dbReference>
<comment type="caution">
    <text evidence="2">The sequence shown here is derived from an EMBL/GenBank/DDBJ whole genome shotgun (WGS) entry which is preliminary data.</text>
</comment>
<evidence type="ECO:0000313" key="2">
    <source>
        <dbReference type="EMBL" id="MFC4264594.1"/>
    </source>
</evidence>
<sequence length="250" mass="27358">MELTNFNYSGQPVRTVTVDSESWFVASDVAKILGYSATAAMTRRLDDEDKGVRVLHTLGGGQEMTVISEPGLYAAALGSQVAGAKAFKRWVTHEVLPQIRRTGTYATSTLSGAELMAQALIEAHSTMASYRARVDELTPMATAWEKLASATGDYSVRDAAQVLCRDGGIQVGQNRLFKHLRESGRPWLDKSSRPYQWAVDQGLVAEKISSFKFARTNGEEQLAAPQVRISAKGLQRLHKELAGTRELVKA</sequence>
<name>A0ABV8QWQ2_9MICC</name>
<accession>A0ABV8QWQ2</accession>
<dbReference type="Pfam" id="PF02498">
    <property type="entry name" value="Bro-N"/>
    <property type="match status" value="1"/>
</dbReference>
<proteinExistence type="predicted"/>